<dbReference type="GO" id="GO:0046076">
    <property type="term" value="P:dTTP catabolic process"/>
    <property type="evidence" value="ECO:0007669"/>
    <property type="project" value="TreeGrafter"/>
</dbReference>
<comment type="similarity">
    <text evidence="2">Belongs to the nucleoside triphosphate pyrophosphohydrolase family.</text>
</comment>
<evidence type="ECO:0000256" key="2">
    <source>
        <dbReference type="ARBA" id="ARBA00061115"/>
    </source>
</evidence>
<dbReference type="HOGENOM" id="CLU_038356_0_1_7"/>
<evidence type="ECO:0000313" key="8">
    <source>
        <dbReference type="Proteomes" id="UP000001933"/>
    </source>
</evidence>
<organism evidence="7 8">
    <name type="scientific">Syntrophus aciditrophicus (strain SB)</name>
    <dbReference type="NCBI Taxonomy" id="56780"/>
    <lineage>
        <taxon>Bacteria</taxon>
        <taxon>Pseudomonadati</taxon>
        <taxon>Thermodesulfobacteriota</taxon>
        <taxon>Syntrophia</taxon>
        <taxon>Syntrophales</taxon>
        <taxon>Syntrophaceae</taxon>
        <taxon>Syntrophus</taxon>
    </lineage>
</organism>
<protein>
    <recommendedName>
        <fullName evidence="4">Nucleoside triphosphate pyrophosphohydrolase</fullName>
        <ecNumber evidence="3">3.6.1.8</ecNumber>
    </recommendedName>
</protein>
<evidence type="ECO:0000256" key="5">
    <source>
        <dbReference type="SAM" id="Coils"/>
    </source>
</evidence>
<comment type="catalytic activity">
    <reaction evidence="1">
        <text>ATP + H2O = AMP + diphosphate + H(+)</text>
        <dbReference type="Rhea" id="RHEA:14245"/>
        <dbReference type="ChEBI" id="CHEBI:15377"/>
        <dbReference type="ChEBI" id="CHEBI:15378"/>
        <dbReference type="ChEBI" id="CHEBI:30616"/>
        <dbReference type="ChEBI" id="CHEBI:33019"/>
        <dbReference type="ChEBI" id="CHEBI:456215"/>
        <dbReference type="EC" id="3.6.1.8"/>
    </reaction>
</comment>
<dbReference type="Proteomes" id="UP000001933">
    <property type="component" value="Chromosome"/>
</dbReference>
<dbReference type="eggNOG" id="COG3956">
    <property type="taxonomic scope" value="Bacteria"/>
</dbReference>
<dbReference type="InterPro" id="IPR048011">
    <property type="entry name" value="NTP-PPase_MazG-like_C"/>
</dbReference>
<dbReference type="Gene3D" id="1.10.287.1080">
    <property type="entry name" value="MazG-like"/>
    <property type="match status" value="2"/>
</dbReference>
<dbReference type="STRING" id="56780.SYN_00041"/>
<dbReference type="GO" id="GO:0046052">
    <property type="term" value="P:UTP catabolic process"/>
    <property type="evidence" value="ECO:0007669"/>
    <property type="project" value="TreeGrafter"/>
</dbReference>
<reference evidence="7 8" key="1">
    <citation type="journal article" date="2007" name="Proc. Natl. Acad. Sci. U.S.A.">
        <title>The genome of Syntrophus aciditrophicus: life at the thermodynamic limit of microbial growth.</title>
        <authorList>
            <person name="McInerney M.J."/>
            <person name="Rohlin L."/>
            <person name="Mouttaki H."/>
            <person name="Kim U."/>
            <person name="Krupp R.S."/>
            <person name="Rios-Hernandez L."/>
            <person name="Sieber J."/>
            <person name="Struchtemeyer C.G."/>
            <person name="Bhattacharyya A."/>
            <person name="Campbell J.W."/>
            <person name="Gunsalus R.P."/>
        </authorList>
    </citation>
    <scope>NUCLEOTIDE SEQUENCE [LARGE SCALE GENOMIC DNA]</scope>
    <source>
        <strain evidence="7 8">SB</strain>
    </source>
</reference>
<proteinExistence type="inferred from homology"/>
<dbReference type="FunFam" id="1.10.287.1080:FF:000001">
    <property type="entry name" value="Nucleoside triphosphate pyrophosphohydrolase"/>
    <property type="match status" value="1"/>
</dbReference>
<dbReference type="GO" id="GO:0046047">
    <property type="term" value="P:TTP catabolic process"/>
    <property type="evidence" value="ECO:0007669"/>
    <property type="project" value="TreeGrafter"/>
</dbReference>
<dbReference type="InterPro" id="IPR048015">
    <property type="entry name" value="NTP-PPase_MazG-like_N"/>
</dbReference>
<dbReference type="PANTHER" id="PTHR30522:SF0">
    <property type="entry name" value="NUCLEOSIDE TRIPHOSPHATE PYROPHOSPHOHYDROLASE"/>
    <property type="match status" value="1"/>
</dbReference>
<evidence type="ECO:0000259" key="6">
    <source>
        <dbReference type="Pfam" id="PF03819"/>
    </source>
</evidence>
<dbReference type="CDD" id="cd11529">
    <property type="entry name" value="NTP-PPase_MazG_Cterm"/>
    <property type="match status" value="1"/>
</dbReference>
<gene>
    <name evidence="7" type="ORF">SYN_00041</name>
</gene>
<feature type="domain" description="NTP pyrophosphohydrolase MazG-like" evidence="6">
    <location>
        <begin position="39"/>
        <end position="112"/>
    </location>
</feature>
<dbReference type="PANTHER" id="PTHR30522">
    <property type="entry name" value="NUCLEOSIDE TRIPHOSPHATE PYROPHOSPHOHYDROLASE"/>
    <property type="match status" value="1"/>
</dbReference>
<dbReference type="InParanoid" id="Q2LVG8"/>
<evidence type="ECO:0000256" key="4">
    <source>
        <dbReference type="ARBA" id="ARBA00074799"/>
    </source>
</evidence>
<evidence type="ECO:0000313" key="7">
    <source>
        <dbReference type="EMBL" id="ABC78078.1"/>
    </source>
</evidence>
<dbReference type="AlphaFoldDB" id="Q2LVG8"/>
<dbReference type="GO" id="GO:0047693">
    <property type="term" value="F:ATP diphosphatase activity"/>
    <property type="evidence" value="ECO:0007669"/>
    <property type="project" value="UniProtKB-EC"/>
</dbReference>
<accession>Q2LVG8</accession>
<dbReference type="CDD" id="cd11528">
    <property type="entry name" value="NTP-PPase_MazG_Nterm"/>
    <property type="match status" value="1"/>
</dbReference>
<name>Q2LVG8_SYNAS</name>
<dbReference type="Pfam" id="PF03819">
    <property type="entry name" value="MazG"/>
    <property type="match status" value="2"/>
</dbReference>
<dbReference type="InterPro" id="IPR004518">
    <property type="entry name" value="MazG-like_dom"/>
</dbReference>
<dbReference type="InterPro" id="IPR011551">
    <property type="entry name" value="NTP_PyrPHydrolase_MazG"/>
</dbReference>
<evidence type="ECO:0000256" key="3">
    <source>
        <dbReference type="ARBA" id="ARBA00066372"/>
    </source>
</evidence>
<dbReference type="GO" id="GO:0046061">
    <property type="term" value="P:dATP catabolic process"/>
    <property type="evidence" value="ECO:0007669"/>
    <property type="project" value="TreeGrafter"/>
</dbReference>
<dbReference type="FunCoup" id="Q2LVG8">
    <property type="interactions" value="246"/>
</dbReference>
<dbReference type="GO" id="GO:0006203">
    <property type="term" value="P:dGTP catabolic process"/>
    <property type="evidence" value="ECO:0007669"/>
    <property type="project" value="TreeGrafter"/>
</dbReference>
<evidence type="ECO:0000256" key="1">
    <source>
        <dbReference type="ARBA" id="ARBA00052141"/>
    </source>
</evidence>
<keyword evidence="5" id="KW-0175">Coiled coil</keyword>
<dbReference type="GO" id="GO:0046081">
    <property type="term" value="P:dUTP catabolic process"/>
    <property type="evidence" value="ECO:0007669"/>
    <property type="project" value="TreeGrafter"/>
</dbReference>
<dbReference type="SUPFAM" id="SSF101386">
    <property type="entry name" value="all-alpha NTP pyrophosphatases"/>
    <property type="match status" value="2"/>
</dbReference>
<feature type="domain" description="NTP pyrophosphohydrolase MazG-like" evidence="6">
    <location>
        <begin position="177"/>
        <end position="238"/>
    </location>
</feature>
<feature type="coiled-coil region" evidence="5">
    <location>
        <begin position="172"/>
        <end position="199"/>
    </location>
</feature>
<dbReference type="KEGG" id="sat:SYN_00041"/>
<dbReference type="NCBIfam" id="TIGR00444">
    <property type="entry name" value="mazG"/>
    <property type="match status" value="1"/>
</dbReference>
<dbReference type="EC" id="3.6.1.8" evidence="3"/>
<keyword evidence="8" id="KW-1185">Reference proteome</keyword>
<dbReference type="EMBL" id="CP000252">
    <property type="protein sequence ID" value="ABC78078.1"/>
    <property type="molecule type" value="Genomic_DNA"/>
</dbReference>
<dbReference type="FunFam" id="1.10.287.1080:FF:000003">
    <property type="entry name" value="Nucleoside triphosphate pyrophosphohydrolase"/>
    <property type="match status" value="1"/>
</dbReference>
<dbReference type="NCBIfam" id="NF007113">
    <property type="entry name" value="PRK09562.1"/>
    <property type="match status" value="1"/>
</dbReference>
<sequence length="273" mass="31570">MKKRKVVLENSRIENRFIELVNVLRRLRSPDGCLWDRQQKKEDIGRYLLDESYEVLDAVASGGSEDLKEELGDLLFQILFLAQIAEESGEFGIADVLEEVTAKMIRRHPHVFGNREVGSVADIRANWEEIKKNEEKKYEHHESLLDKIPRSMPGLMRAQKITALASKVGFDWTEAQDVIAKIEEELDELKAAIRTGDREHITEETGDLFFSLVNLCRFFSMDAEQTLQRTILKFNARFYHIEKKLKERGKTPADASLEEMDKLWNEAKTASKE</sequence>
<dbReference type="GO" id="GO:0006950">
    <property type="term" value="P:response to stress"/>
    <property type="evidence" value="ECO:0007669"/>
    <property type="project" value="UniProtKB-ARBA"/>
</dbReference>